<dbReference type="EMBL" id="GBXM01084013">
    <property type="protein sequence ID" value="JAH24564.1"/>
    <property type="molecule type" value="Transcribed_RNA"/>
</dbReference>
<name>A0A0E9R620_ANGAN</name>
<evidence type="ECO:0000313" key="1">
    <source>
        <dbReference type="EMBL" id="JAH24564.1"/>
    </source>
</evidence>
<reference evidence="1" key="1">
    <citation type="submission" date="2014-11" db="EMBL/GenBank/DDBJ databases">
        <authorList>
            <person name="Amaro Gonzalez C."/>
        </authorList>
    </citation>
    <scope>NUCLEOTIDE SEQUENCE</scope>
</reference>
<dbReference type="AlphaFoldDB" id="A0A0E9R620"/>
<sequence length="35" mass="4198">MWGNWDKEGRLGNWLWQNAARAHFSPQGTPWIWEA</sequence>
<reference evidence="1" key="2">
    <citation type="journal article" date="2015" name="Fish Shellfish Immunol.">
        <title>Early steps in the European eel (Anguilla anguilla)-Vibrio vulnificus interaction in the gills: Role of the RtxA13 toxin.</title>
        <authorList>
            <person name="Callol A."/>
            <person name="Pajuelo D."/>
            <person name="Ebbesson L."/>
            <person name="Teles M."/>
            <person name="MacKenzie S."/>
            <person name="Amaro C."/>
        </authorList>
    </citation>
    <scope>NUCLEOTIDE SEQUENCE</scope>
</reference>
<proteinExistence type="predicted"/>
<organism evidence="1">
    <name type="scientific">Anguilla anguilla</name>
    <name type="common">European freshwater eel</name>
    <name type="synonym">Muraena anguilla</name>
    <dbReference type="NCBI Taxonomy" id="7936"/>
    <lineage>
        <taxon>Eukaryota</taxon>
        <taxon>Metazoa</taxon>
        <taxon>Chordata</taxon>
        <taxon>Craniata</taxon>
        <taxon>Vertebrata</taxon>
        <taxon>Euteleostomi</taxon>
        <taxon>Actinopterygii</taxon>
        <taxon>Neopterygii</taxon>
        <taxon>Teleostei</taxon>
        <taxon>Anguilliformes</taxon>
        <taxon>Anguillidae</taxon>
        <taxon>Anguilla</taxon>
    </lineage>
</organism>
<protein>
    <submittedName>
        <fullName evidence="1">Uncharacterized protein</fullName>
    </submittedName>
</protein>
<dbReference type="EMBL" id="GBXM01067387">
    <property type="protein sequence ID" value="JAH41190.1"/>
    <property type="molecule type" value="Transcribed_RNA"/>
</dbReference>
<accession>A0A0E9R620</accession>